<evidence type="ECO:0000256" key="1">
    <source>
        <dbReference type="ARBA" id="ARBA00022679"/>
    </source>
</evidence>
<dbReference type="Proteomes" id="UP000233750">
    <property type="component" value="Unassembled WGS sequence"/>
</dbReference>
<name>A0A2N3WAN8_9PSEU</name>
<organism evidence="4 5">
    <name type="scientific">Amycolatopsis echigonensis</name>
    <dbReference type="NCBI Taxonomy" id="2576905"/>
    <lineage>
        <taxon>Bacteria</taxon>
        <taxon>Bacillati</taxon>
        <taxon>Actinomycetota</taxon>
        <taxon>Actinomycetes</taxon>
        <taxon>Pseudonocardiales</taxon>
        <taxon>Pseudonocardiaceae</taxon>
        <taxon>Amycolatopsis</taxon>
    </lineage>
</organism>
<sequence length="329" mass="36228">MPLLTLARMELAWRPLALADVEAVARLCAVAEETDRTGVHWGEDDVRQEMSGPSVDLPGASIGAWDGSRLVSYALVIPRDAAEPVHQPHVASLTDPGYRTDEVASMLTEWLVRTARSVHAQHFPDAKLELHAGAHENEHWYLSLLERGGFKQERTFVEMRADLGSLPPAPPLPDDFPLVACEERYDALVLDARNAAFASHWGSTWLSADHWHHRFRGNKDFQPDLSFLLLSPERDRVVAFVMSSFSEADALAAGVRDLHVNYVGTVAEARGRGLASALLAHTLQAGRAAGFETSSLSVDVDNTHRALAVYERCGYRTAARNYGYVVPLS</sequence>
<keyword evidence="2" id="KW-0012">Acyltransferase</keyword>
<keyword evidence="5" id="KW-1185">Reference proteome</keyword>
<dbReference type="InterPro" id="IPR050832">
    <property type="entry name" value="Bact_Acetyltransf"/>
</dbReference>
<dbReference type="GO" id="GO:0016747">
    <property type="term" value="F:acyltransferase activity, transferring groups other than amino-acyl groups"/>
    <property type="evidence" value="ECO:0007669"/>
    <property type="project" value="InterPro"/>
</dbReference>
<evidence type="ECO:0000259" key="3">
    <source>
        <dbReference type="PROSITE" id="PS51186"/>
    </source>
</evidence>
<gene>
    <name evidence="4" type="ORF">ATK30_1689</name>
</gene>
<dbReference type="PANTHER" id="PTHR43877:SF2">
    <property type="entry name" value="AMINOALKYLPHOSPHONATE N-ACETYLTRANSFERASE-RELATED"/>
    <property type="match status" value="1"/>
</dbReference>
<dbReference type="Gene3D" id="3.40.630.30">
    <property type="match status" value="1"/>
</dbReference>
<dbReference type="InterPro" id="IPR000182">
    <property type="entry name" value="GNAT_dom"/>
</dbReference>
<evidence type="ECO:0000313" key="4">
    <source>
        <dbReference type="EMBL" id="PKV90931.1"/>
    </source>
</evidence>
<feature type="domain" description="N-acetyltransferase" evidence="3">
    <location>
        <begin position="11"/>
        <end position="173"/>
    </location>
</feature>
<dbReference type="InterPro" id="IPR016181">
    <property type="entry name" value="Acyl_CoA_acyltransferase"/>
</dbReference>
<dbReference type="SUPFAM" id="SSF55729">
    <property type="entry name" value="Acyl-CoA N-acyltransferases (Nat)"/>
    <property type="match status" value="1"/>
</dbReference>
<dbReference type="CDD" id="cd04301">
    <property type="entry name" value="NAT_SF"/>
    <property type="match status" value="1"/>
</dbReference>
<dbReference type="AlphaFoldDB" id="A0A2N3WAN8"/>
<accession>A0A2N3WAN8</accession>
<reference evidence="4 5" key="1">
    <citation type="submission" date="2017-12" db="EMBL/GenBank/DDBJ databases">
        <title>Sequencing the genomes of 1000 Actinobacteria strains.</title>
        <authorList>
            <person name="Klenk H.-P."/>
        </authorList>
    </citation>
    <scope>NUCLEOTIDE SEQUENCE [LARGE SCALE GENOMIC DNA]</scope>
    <source>
        <strain evidence="4 5">DSM 45165</strain>
    </source>
</reference>
<keyword evidence="1" id="KW-0808">Transferase</keyword>
<dbReference type="EMBL" id="PJMY01000003">
    <property type="protein sequence ID" value="PKV90931.1"/>
    <property type="molecule type" value="Genomic_DNA"/>
</dbReference>
<dbReference type="OrthoDB" id="9799092at2"/>
<feature type="domain" description="N-acetyltransferase" evidence="3">
    <location>
        <begin position="176"/>
        <end position="329"/>
    </location>
</feature>
<proteinExistence type="predicted"/>
<evidence type="ECO:0000256" key="2">
    <source>
        <dbReference type="ARBA" id="ARBA00023315"/>
    </source>
</evidence>
<evidence type="ECO:0000313" key="5">
    <source>
        <dbReference type="Proteomes" id="UP000233750"/>
    </source>
</evidence>
<dbReference type="Pfam" id="PF00583">
    <property type="entry name" value="Acetyltransf_1"/>
    <property type="match status" value="1"/>
</dbReference>
<dbReference type="PANTHER" id="PTHR43877">
    <property type="entry name" value="AMINOALKYLPHOSPHONATE N-ACETYLTRANSFERASE-RELATED-RELATED"/>
    <property type="match status" value="1"/>
</dbReference>
<protein>
    <submittedName>
        <fullName evidence="4">Acetyltransferase (GNAT) family protein</fullName>
    </submittedName>
</protein>
<dbReference type="PROSITE" id="PS51186">
    <property type="entry name" value="GNAT"/>
    <property type="match status" value="2"/>
</dbReference>
<comment type="caution">
    <text evidence="4">The sequence shown here is derived from an EMBL/GenBank/DDBJ whole genome shotgun (WGS) entry which is preliminary data.</text>
</comment>